<accession>A0A6C0C5M0</accession>
<organism evidence="1">
    <name type="scientific">viral metagenome</name>
    <dbReference type="NCBI Taxonomy" id="1070528"/>
    <lineage>
        <taxon>unclassified sequences</taxon>
        <taxon>metagenomes</taxon>
        <taxon>organismal metagenomes</taxon>
    </lineage>
</organism>
<dbReference type="EMBL" id="MN739325">
    <property type="protein sequence ID" value="QHS98833.1"/>
    <property type="molecule type" value="Genomic_DNA"/>
</dbReference>
<dbReference type="AlphaFoldDB" id="A0A6C0C5M0"/>
<reference evidence="1" key="1">
    <citation type="journal article" date="2020" name="Nature">
        <title>Giant virus diversity and host interactions through global metagenomics.</title>
        <authorList>
            <person name="Schulz F."/>
            <person name="Roux S."/>
            <person name="Paez-Espino D."/>
            <person name="Jungbluth S."/>
            <person name="Walsh D.A."/>
            <person name="Denef V.J."/>
            <person name="McMahon K.D."/>
            <person name="Konstantinidis K.T."/>
            <person name="Eloe-Fadrosh E.A."/>
            <person name="Kyrpides N.C."/>
            <person name="Woyke T."/>
        </authorList>
    </citation>
    <scope>NUCLEOTIDE SEQUENCE</scope>
    <source>
        <strain evidence="1">GVMAG-M-3300020185-18</strain>
    </source>
</reference>
<protein>
    <submittedName>
        <fullName evidence="1">Uncharacterized protein</fullName>
    </submittedName>
</protein>
<proteinExistence type="predicted"/>
<evidence type="ECO:0000313" key="1">
    <source>
        <dbReference type="EMBL" id="QHS98833.1"/>
    </source>
</evidence>
<sequence length="202" mass="23816">MTLKYKQIELLLLEAFTKKAPSQNVPTEITDKIMMYYYHSIHKENFPTELVMDQAFRRASIQHCDPENTCQTLLKCNCCKRHQKQKGNVYTSDETGELEISLITKPEVFIHDFRYTGKKPPTRWWHGREAVHRYHNYTGDTTCYCSCRQITRNCMRQVLVKKLGRKLKKQEMKLNIPTSRSYRAPPPGPLVDAPWHDPHVFD</sequence>
<name>A0A6C0C5M0_9ZZZZ</name>